<evidence type="ECO:0000313" key="1">
    <source>
        <dbReference type="EMBL" id="KIM58256.1"/>
    </source>
</evidence>
<dbReference type="InParanoid" id="A0A0C3DQI6"/>
<accession>A0A0C3DQI6</accession>
<sequence length="83" mass="9645">MKINRNLKSDARTLKAWTRGADTRFHIARVLLSLFRTQPPRDHRRQSCLEVKETTHFVDLSRYSFALAIPEKSCTVITLPGYN</sequence>
<proteinExistence type="predicted"/>
<protein>
    <submittedName>
        <fullName evidence="1">Uncharacterized protein</fullName>
    </submittedName>
</protein>
<dbReference type="EMBL" id="KN822088">
    <property type="protein sequence ID" value="KIM58256.1"/>
    <property type="molecule type" value="Genomic_DNA"/>
</dbReference>
<dbReference type="AlphaFoldDB" id="A0A0C3DQI6"/>
<dbReference type="Proteomes" id="UP000053989">
    <property type="component" value="Unassembled WGS sequence"/>
</dbReference>
<reference evidence="1 2" key="1">
    <citation type="submission" date="2014-04" db="EMBL/GenBank/DDBJ databases">
        <authorList>
            <consortium name="DOE Joint Genome Institute"/>
            <person name="Kuo A."/>
            <person name="Kohler A."/>
            <person name="Nagy L.G."/>
            <person name="Floudas D."/>
            <person name="Copeland A."/>
            <person name="Barry K.W."/>
            <person name="Cichocki N."/>
            <person name="Veneault-Fourrey C."/>
            <person name="LaButti K."/>
            <person name="Lindquist E.A."/>
            <person name="Lipzen A."/>
            <person name="Lundell T."/>
            <person name="Morin E."/>
            <person name="Murat C."/>
            <person name="Sun H."/>
            <person name="Tunlid A."/>
            <person name="Henrissat B."/>
            <person name="Grigoriev I.V."/>
            <person name="Hibbett D.S."/>
            <person name="Martin F."/>
            <person name="Nordberg H.P."/>
            <person name="Cantor M.N."/>
            <person name="Hua S.X."/>
        </authorList>
    </citation>
    <scope>NUCLEOTIDE SEQUENCE [LARGE SCALE GENOMIC DNA]</scope>
    <source>
        <strain evidence="1 2">Foug A</strain>
    </source>
</reference>
<name>A0A0C3DQI6_9AGAM</name>
<organism evidence="1 2">
    <name type="scientific">Scleroderma citrinum Foug A</name>
    <dbReference type="NCBI Taxonomy" id="1036808"/>
    <lineage>
        <taxon>Eukaryota</taxon>
        <taxon>Fungi</taxon>
        <taxon>Dikarya</taxon>
        <taxon>Basidiomycota</taxon>
        <taxon>Agaricomycotina</taxon>
        <taxon>Agaricomycetes</taxon>
        <taxon>Agaricomycetidae</taxon>
        <taxon>Boletales</taxon>
        <taxon>Sclerodermatineae</taxon>
        <taxon>Sclerodermataceae</taxon>
        <taxon>Scleroderma</taxon>
    </lineage>
</organism>
<reference evidence="2" key="2">
    <citation type="submission" date="2015-01" db="EMBL/GenBank/DDBJ databases">
        <title>Evolutionary Origins and Diversification of the Mycorrhizal Mutualists.</title>
        <authorList>
            <consortium name="DOE Joint Genome Institute"/>
            <consortium name="Mycorrhizal Genomics Consortium"/>
            <person name="Kohler A."/>
            <person name="Kuo A."/>
            <person name="Nagy L.G."/>
            <person name="Floudas D."/>
            <person name="Copeland A."/>
            <person name="Barry K.W."/>
            <person name="Cichocki N."/>
            <person name="Veneault-Fourrey C."/>
            <person name="LaButti K."/>
            <person name="Lindquist E.A."/>
            <person name="Lipzen A."/>
            <person name="Lundell T."/>
            <person name="Morin E."/>
            <person name="Murat C."/>
            <person name="Riley R."/>
            <person name="Ohm R."/>
            <person name="Sun H."/>
            <person name="Tunlid A."/>
            <person name="Henrissat B."/>
            <person name="Grigoriev I.V."/>
            <person name="Hibbett D.S."/>
            <person name="Martin F."/>
        </authorList>
    </citation>
    <scope>NUCLEOTIDE SEQUENCE [LARGE SCALE GENOMIC DNA]</scope>
    <source>
        <strain evidence="2">Foug A</strain>
    </source>
</reference>
<keyword evidence="2" id="KW-1185">Reference proteome</keyword>
<evidence type="ECO:0000313" key="2">
    <source>
        <dbReference type="Proteomes" id="UP000053989"/>
    </source>
</evidence>
<dbReference type="HOGENOM" id="CLU_2543963_0_0_1"/>
<gene>
    <name evidence="1" type="ORF">SCLCIDRAFT_1097783</name>
</gene>